<evidence type="ECO:0000256" key="1">
    <source>
        <dbReference type="ARBA" id="ARBA00012771"/>
    </source>
</evidence>
<evidence type="ECO:0000256" key="2">
    <source>
        <dbReference type="ARBA" id="ARBA00022603"/>
    </source>
</evidence>
<dbReference type="GO" id="GO:0003676">
    <property type="term" value="F:nucleic acid binding"/>
    <property type="evidence" value="ECO:0007669"/>
    <property type="project" value="InterPro"/>
</dbReference>
<dbReference type="EMBL" id="DXHX01000131">
    <property type="protein sequence ID" value="HIV75314.1"/>
    <property type="molecule type" value="Genomic_DNA"/>
</dbReference>
<reference evidence="8" key="2">
    <citation type="submission" date="2021-04" db="EMBL/GenBank/DDBJ databases">
        <authorList>
            <person name="Gilroy R."/>
        </authorList>
    </citation>
    <scope>NUCLEOTIDE SEQUENCE</scope>
    <source>
        <strain evidence="8">CHK169-2315</strain>
    </source>
</reference>
<feature type="domain" description="Methyltransferase small" evidence="6">
    <location>
        <begin position="113"/>
        <end position="200"/>
    </location>
</feature>
<keyword evidence="2 8" id="KW-0489">Methyltransferase</keyword>
<dbReference type="InterPro" id="IPR007848">
    <property type="entry name" value="Small_mtfrase_dom"/>
</dbReference>
<dbReference type="Pfam" id="PF05175">
    <property type="entry name" value="MTS"/>
    <property type="match status" value="1"/>
</dbReference>
<dbReference type="AlphaFoldDB" id="A0A9D1PN54"/>
<protein>
    <recommendedName>
        <fullName evidence="1">peptide chain release factor N(5)-glutamine methyltransferase</fullName>
        <ecNumber evidence="1">2.1.1.297</ecNumber>
    </recommendedName>
</protein>
<dbReference type="InterPro" id="IPR004556">
    <property type="entry name" value="HemK-like"/>
</dbReference>
<feature type="domain" description="Release factor glutamine methyltransferase N-terminal" evidence="7">
    <location>
        <begin position="8"/>
        <end position="77"/>
    </location>
</feature>
<dbReference type="Gene3D" id="3.40.50.150">
    <property type="entry name" value="Vaccinia Virus protein VP39"/>
    <property type="match status" value="1"/>
</dbReference>
<dbReference type="InterPro" id="IPR029063">
    <property type="entry name" value="SAM-dependent_MTases_sf"/>
</dbReference>
<dbReference type="Gene3D" id="1.10.8.10">
    <property type="entry name" value="DNA helicase RuvA subunit, C-terminal domain"/>
    <property type="match status" value="1"/>
</dbReference>
<evidence type="ECO:0000256" key="4">
    <source>
        <dbReference type="ARBA" id="ARBA00022691"/>
    </source>
</evidence>
<dbReference type="InterPro" id="IPR050320">
    <property type="entry name" value="N5-glutamine_MTase"/>
</dbReference>
<accession>A0A9D1PN54</accession>
<dbReference type="GO" id="GO:0102559">
    <property type="term" value="F:peptide chain release factor N(5)-glutamine methyltransferase activity"/>
    <property type="evidence" value="ECO:0007669"/>
    <property type="project" value="UniProtKB-EC"/>
</dbReference>
<gene>
    <name evidence="8" type="primary">prmC</name>
    <name evidence="8" type="ORF">H9895_09570</name>
</gene>
<comment type="catalytic activity">
    <reaction evidence="5">
        <text>L-glutaminyl-[peptide chain release factor] + S-adenosyl-L-methionine = N(5)-methyl-L-glutaminyl-[peptide chain release factor] + S-adenosyl-L-homocysteine + H(+)</text>
        <dbReference type="Rhea" id="RHEA:42896"/>
        <dbReference type="Rhea" id="RHEA-COMP:10271"/>
        <dbReference type="Rhea" id="RHEA-COMP:10272"/>
        <dbReference type="ChEBI" id="CHEBI:15378"/>
        <dbReference type="ChEBI" id="CHEBI:30011"/>
        <dbReference type="ChEBI" id="CHEBI:57856"/>
        <dbReference type="ChEBI" id="CHEBI:59789"/>
        <dbReference type="ChEBI" id="CHEBI:61891"/>
        <dbReference type="EC" id="2.1.1.297"/>
    </reaction>
</comment>
<dbReference type="NCBIfam" id="TIGR03534">
    <property type="entry name" value="RF_mod_PrmC"/>
    <property type="match status" value="1"/>
</dbReference>
<dbReference type="Pfam" id="PF17827">
    <property type="entry name" value="PrmC_N"/>
    <property type="match status" value="1"/>
</dbReference>
<dbReference type="EC" id="2.1.1.297" evidence="1"/>
<organism evidence="8 9">
    <name type="scientific">Candidatus Pseudogracilibacillus intestinigallinarum</name>
    <dbReference type="NCBI Taxonomy" id="2838742"/>
    <lineage>
        <taxon>Bacteria</taxon>
        <taxon>Bacillati</taxon>
        <taxon>Bacillota</taxon>
        <taxon>Bacilli</taxon>
        <taxon>Bacillales</taxon>
        <taxon>Bacillaceae</taxon>
        <taxon>Pseudogracilibacillus</taxon>
    </lineage>
</organism>
<dbReference type="PROSITE" id="PS00092">
    <property type="entry name" value="N6_MTASE"/>
    <property type="match status" value="1"/>
</dbReference>
<name>A0A9D1PN54_9BACI</name>
<evidence type="ECO:0000256" key="5">
    <source>
        <dbReference type="ARBA" id="ARBA00048391"/>
    </source>
</evidence>
<keyword evidence="4" id="KW-0949">S-adenosyl-L-methionine</keyword>
<reference evidence="8" key="1">
    <citation type="journal article" date="2021" name="PeerJ">
        <title>Extensive microbial diversity within the chicken gut microbiome revealed by metagenomics and culture.</title>
        <authorList>
            <person name="Gilroy R."/>
            <person name="Ravi A."/>
            <person name="Getino M."/>
            <person name="Pursley I."/>
            <person name="Horton D.L."/>
            <person name="Alikhan N.F."/>
            <person name="Baker D."/>
            <person name="Gharbi K."/>
            <person name="Hall N."/>
            <person name="Watson M."/>
            <person name="Adriaenssens E.M."/>
            <person name="Foster-Nyarko E."/>
            <person name="Jarju S."/>
            <person name="Secka A."/>
            <person name="Antonio M."/>
            <person name="Oren A."/>
            <person name="Chaudhuri R.R."/>
            <person name="La Ragione R."/>
            <person name="Hildebrand F."/>
            <person name="Pallen M.J."/>
        </authorList>
    </citation>
    <scope>NUCLEOTIDE SEQUENCE</scope>
    <source>
        <strain evidence="8">CHK169-2315</strain>
    </source>
</reference>
<dbReference type="CDD" id="cd02440">
    <property type="entry name" value="AdoMet_MTases"/>
    <property type="match status" value="1"/>
</dbReference>
<comment type="caution">
    <text evidence="8">The sequence shown here is derived from an EMBL/GenBank/DDBJ whole genome shotgun (WGS) entry which is preliminary data.</text>
</comment>
<evidence type="ECO:0000313" key="8">
    <source>
        <dbReference type="EMBL" id="HIV75314.1"/>
    </source>
</evidence>
<dbReference type="PANTHER" id="PTHR18895">
    <property type="entry name" value="HEMK METHYLTRANSFERASE"/>
    <property type="match status" value="1"/>
</dbReference>
<evidence type="ECO:0000256" key="3">
    <source>
        <dbReference type="ARBA" id="ARBA00022679"/>
    </source>
</evidence>
<dbReference type="Proteomes" id="UP000823937">
    <property type="component" value="Unassembled WGS sequence"/>
</dbReference>
<dbReference type="PANTHER" id="PTHR18895:SF74">
    <property type="entry name" value="MTRF1L RELEASE FACTOR GLUTAMINE METHYLTRANSFERASE"/>
    <property type="match status" value="1"/>
</dbReference>
<proteinExistence type="predicted"/>
<dbReference type="NCBIfam" id="TIGR00536">
    <property type="entry name" value="hemK_fam"/>
    <property type="match status" value="1"/>
</dbReference>
<dbReference type="InterPro" id="IPR040758">
    <property type="entry name" value="PrmC_N"/>
</dbReference>
<evidence type="ECO:0000259" key="7">
    <source>
        <dbReference type="Pfam" id="PF17827"/>
    </source>
</evidence>
<sequence length="286" mass="32397">MNTRKVYEVLTWASSFLEKHGRDPHIAKILIEHHVQVDSDTFHMILRDEMEEKQYRAFMSDVKEHVDTGIPVQHLVGYEYFYGRRFTVNEHVLIPRFETEELVYHLIQLIESKYKDETVTIVDIGTGSGVIATTLALELSNAVVYATDISEAALQVATQNATNLGANVTFRQGSFLEPVVEANINPQIIVSNPPYIDKAEIEELEDTVKNYDPHVALFAPNKGLYAYESIMEQSKKIPSIECICMEIGYEQAKAITNIVEKTYPTAQTETIVDINGKDRIISATLR</sequence>
<dbReference type="InterPro" id="IPR019874">
    <property type="entry name" value="RF_methyltr_PrmC"/>
</dbReference>
<dbReference type="GO" id="GO:0032259">
    <property type="term" value="P:methylation"/>
    <property type="evidence" value="ECO:0007669"/>
    <property type="project" value="UniProtKB-KW"/>
</dbReference>
<keyword evidence="3 8" id="KW-0808">Transferase</keyword>
<evidence type="ECO:0000313" key="9">
    <source>
        <dbReference type="Proteomes" id="UP000823937"/>
    </source>
</evidence>
<dbReference type="InterPro" id="IPR002052">
    <property type="entry name" value="DNA_methylase_N6_adenine_CS"/>
</dbReference>
<evidence type="ECO:0000259" key="6">
    <source>
        <dbReference type="Pfam" id="PF05175"/>
    </source>
</evidence>
<dbReference type="SUPFAM" id="SSF53335">
    <property type="entry name" value="S-adenosyl-L-methionine-dependent methyltransferases"/>
    <property type="match status" value="1"/>
</dbReference>